<accession>A0ABU0AJD2</accession>
<dbReference type="EMBL" id="JAUSUB010000013">
    <property type="protein sequence ID" value="MDQ0271140.1"/>
    <property type="molecule type" value="Genomic_DNA"/>
</dbReference>
<reference evidence="1 2" key="1">
    <citation type="submission" date="2023-07" db="EMBL/GenBank/DDBJ databases">
        <title>Genomic Encyclopedia of Type Strains, Phase IV (KMG-IV): sequencing the most valuable type-strain genomes for metagenomic binning, comparative biology and taxonomic classification.</title>
        <authorList>
            <person name="Goeker M."/>
        </authorList>
    </citation>
    <scope>NUCLEOTIDE SEQUENCE [LARGE SCALE GENOMIC DNA]</scope>
    <source>
        <strain evidence="1 2">DSM 23494</strain>
    </source>
</reference>
<dbReference type="Proteomes" id="UP001238088">
    <property type="component" value="Unassembled WGS sequence"/>
</dbReference>
<dbReference type="Pfam" id="PF19552">
    <property type="entry name" value="DUF6075"/>
    <property type="match status" value="1"/>
</dbReference>
<comment type="caution">
    <text evidence="1">The sequence shown here is derived from an EMBL/GenBank/DDBJ whole genome shotgun (WGS) entry which is preliminary data.</text>
</comment>
<organism evidence="1 2">
    <name type="scientific">Cytobacillus purgationiresistens</name>
    <dbReference type="NCBI Taxonomy" id="863449"/>
    <lineage>
        <taxon>Bacteria</taxon>
        <taxon>Bacillati</taxon>
        <taxon>Bacillota</taxon>
        <taxon>Bacilli</taxon>
        <taxon>Bacillales</taxon>
        <taxon>Bacillaceae</taxon>
        <taxon>Cytobacillus</taxon>
    </lineage>
</organism>
<dbReference type="InterPro" id="IPR045721">
    <property type="entry name" value="DUF6075"/>
</dbReference>
<keyword evidence="2" id="KW-1185">Reference proteome</keyword>
<dbReference type="RefSeq" id="WP_307476124.1">
    <property type="nucleotide sequence ID" value="NZ_JAUSUB010000013.1"/>
</dbReference>
<evidence type="ECO:0000313" key="2">
    <source>
        <dbReference type="Proteomes" id="UP001238088"/>
    </source>
</evidence>
<name>A0ABU0AJD2_9BACI</name>
<proteinExistence type="predicted"/>
<protein>
    <submittedName>
        <fullName evidence="1">Uncharacterized protein</fullName>
    </submittedName>
</protein>
<evidence type="ECO:0000313" key="1">
    <source>
        <dbReference type="EMBL" id="MDQ0271140.1"/>
    </source>
</evidence>
<sequence length="132" mass="15510">MKVQFLNQEHQTKFQEIRSEMAEDYRFNKEHLAVVFIMTGDEELYRKMTPYFDTKDGLFVSFKMFAEQDFSNGMGILAKLAAHLFNGYETVSPIDLVDTLDDERLKLAINAILFRRYGLSNSYDLPEEKLYL</sequence>
<gene>
    <name evidence="1" type="ORF">J2S17_003028</name>
</gene>